<reference evidence="6" key="1">
    <citation type="submission" date="2022-12" db="EMBL/GenBank/DDBJ databases">
        <title>Bacterial isolates from different developmental stages of Nematostella vectensis.</title>
        <authorList>
            <person name="Fraune S."/>
        </authorList>
    </citation>
    <scope>NUCLEOTIDE SEQUENCE</scope>
    <source>
        <strain evidence="6">G21630-S1</strain>
    </source>
</reference>
<comment type="similarity">
    <text evidence="1 3">Belongs to the pseudouridine synthase RsuA family.</text>
</comment>
<dbReference type="InterPro" id="IPR006145">
    <property type="entry name" value="PsdUridine_synth_RsuA/RluA"/>
</dbReference>
<protein>
    <recommendedName>
        <fullName evidence="3">Pseudouridine synthase</fullName>
        <ecNumber evidence="3">5.4.99.-</ecNumber>
    </recommendedName>
</protein>
<proteinExistence type="inferred from homology"/>
<dbReference type="InterPro" id="IPR000748">
    <property type="entry name" value="PsdUridine_synth_RsuA/RluB/E/F"/>
</dbReference>
<dbReference type="InterPro" id="IPR018496">
    <property type="entry name" value="PsdUridine_synth_RsuA/RluB_CS"/>
</dbReference>
<dbReference type="InterPro" id="IPR042092">
    <property type="entry name" value="PsdUridine_s_RsuA/RluB/E/F_cat"/>
</dbReference>
<comment type="caution">
    <text evidence="6">The sequence shown here is derived from an EMBL/GenBank/DDBJ whole genome shotgun (WGS) entry which is preliminary data.</text>
</comment>
<dbReference type="Pfam" id="PF00849">
    <property type="entry name" value="PseudoU_synth_2"/>
    <property type="match status" value="1"/>
</dbReference>
<evidence type="ECO:0000256" key="2">
    <source>
        <dbReference type="ARBA" id="ARBA00023235"/>
    </source>
</evidence>
<organism evidence="6 7">
    <name type="scientific">Kiloniella laminariae</name>
    <dbReference type="NCBI Taxonomy" id="454162"/>
    <lineage>
        <taxon>Bacteria</taxon>
        <taxon>Pseudomonadati</taxon>
        <taxon>Pseudomonadota</taxon>
        <taxon>Alphaproteobacteria</taxon>
        <taxon>Rhodospirillales</taxon>
        <taxon>Kiloniellaceae</taxon>
        <taxon>Kiloniella</taxon>
    </lineage>
</organism>
<evidence type="ECO:0000256" key="4">
    <source>
        <dbReference type="SAM" id="MobiDB-lite"/>
    </source>
</evidence>
<evidence type="ECO:0000256" key="3">
    <source>
        <dbReference type="RuleBase" id="RU003887"/>
    </source>
</evidence>
<evidence type="ECO:0000259" key="5">
    <source>
        <dbReference type="Pfam" id="PF00849"/>
    </source>
</evidence>
<evidence type="ECO:0000313" key="6">
    <source>
        <dbReference type="EMBL" id="MCZ4282212.1"/>
    </source>
</evidence>
<feature type="compositionally biased region" description="Basic and acidic residues" evidence="4">
    <location>
        <begin position="19"/>
        <end position="31"/>
    </location>
</feature>
<dbReference type="Proteomes" id="UP001069802">
    <property type="component" value="Unassembled WGS sequence"/>
</dbReference>
<dbReference type="PROSITE" id="PS01149">
    <property type="entry name" value="PSI_RSU"/>
    <property type="match status" value="1"/>
</dbReference>
<dbReference type="NCBIfam" id="TIGR00093">
    <property type="entry name" value="pseudouridine synthase"/>
    <property type="match status" value="1"/>
</dbReference>
<dbReference type="PANTHER" id="PTHR47683:SF2">
    <property type="entry name" value="RNA-BINDING S4 DOMAIN-CONTAINING PROTEIN"/>
    <property type="match status" value="1"/>
</dbReference>
<dbReference type="Gene3D" id="3.30.70.580">
    <property type="entry name" value="Pseudouridine synthase I, catalytic domain, N-terminal subdomain"/>
    <property type="match status" value="1"/>
</dbReference>
<gene>
    <name evidence="6" type="ORF">O4H49_15590</name>
</gene>
<dbReference type="EMBL" id="JAPWGY010000006">
    <property type="protein sequence ID" value="MCZ4282212.1"/>
    <property type="molecule type" value="Genomic_DNA"/>
</dbReference>
<feature type="compositionally biased region" description="Polar residues" evidence="4">
    <location>
        <begin position="37"/>
        <end position="50"/>
    </location>
</feature>
<accession>A0ABT4LM96</accession>
<keyword evidence="7" id="KW-1185">Reference proteome</keyword>
<dbReference type="InterPro" id="IPR020103">
    <property type="entry name" value="PsdUridine_synth_cat_dom_sf"/>
</dbReference>
<evidence type="ECO:0000256" key="1">
    <source>
        <dbReference type="ARBA" id="ARBA00008348"/>
    </source>
</evidence>
<dbReference type="SUPFAM" id="SSF55120">
    <property type="entry name" value="Pseudouridine synthase"/>
    <property type="match status" value="1"/>
</dbReference>
<dbReference type="InterPro" id="IPR020094">
    <property type="entry name" value="TruA/RsuA/RluB/E/F_N"/>
</dbReference>
<feature type="domain" description="Pseudouridine synthase RsuA/RluA-like" evidence="5">
    <location>
        <begin position="54"/>
        <end position="199"/>
    </location>
</feature>
<dbReference type="RefSeq" id="WP_269424362.1">
    <property type="nucleotide sequence ID" value="NZ_JAPWGY010000006.1"/>
</dbReference>
<dbReference type="Gene3D" id="3.30.70.1560">
    <property type="entry name" value="Alpha-L RNA-binding motif"/>
    <property type="match status" value="1"/>
</dbReference>
<dbReference type="InterPro" id="IPR050343">
    <property type="entry name" value="RsuA_PseudoU_synthase"/>
</dbReference>
<evidence type="ECO:0000313" key="7">
    <source>
        <dbReference type="Proteomes" id="UP001069802"/>
    </source>
</evidence>
<dbReference type="PANTHER" id="PTHR47683">
    <property type="entry name" value="PSEUDOURIDINE SYNTHASE FAMILY PROTEIN-RELATED"/>
    <property type="match status" value="1"/>
</dbReference>
<name>A0ABT4LM96_9PROT</name>
<dbReference type="EC" id="5.4.99.-" evidence="3"/>
<sequence length="234" mass="26589">MKTGKVQQVYKRGNRPGRRTADQPKHLDRKQGPLARTPSQQKNPYKNPQKNPLYIALFKPYGMLSQYTGEENQRTLRELDLPAGVYAAGRLDQDSEGLLLLSNDGPFIDRLIHPRNGHSRSYLVQVERVPDAAALQKLRDGILIKGYQTRPCKVELLPEAPCLPLRDPPIRERKNIPTAWLRMTLTEGKNRQVRRMTAAAGYPTLRLVRESIGKLMLGELLPGQWKSVLPEDII</sequence>
<feature type="region of interest" description="Disordered" evidence="4">
    <location>
        <begin position="1"/>
        <end position="51"/>
    </location>
</feature>
<keyword evidence="2 3" id="KW-0413">Isomerase</keyword>